<proteinExistence type="predicted"/>
<dbReference type="EMBL" id="JAGPNK010000006">
    <property type="protein sequence ID" value="KAH7319729.1"/>
    <property type="molecule type" value="Genomic_DNA"/>
</dbReference>
<feature type="region of interest" description="Disordered" evidence="1">
    <location>
        <begin position="280"/>
        <end position="309"/>
    </location>
</feature>
<evidence type="ECO:0000313" key="4">
    <source>
        <dbReference type="Proteomes" id="UP000813444"/>
    </source>
</evidence>
<feature type="compositionally biased region" description="Low complexity" evidence="1">
    <location>
        <begin position="1"/>
        <end position="16"/>
    </location>
</feature>
<feature type="domain" description="LITAF" evidence="2">
    <location>
        <begin position="183"/>
        <end position="265"/>
    </location>
</feature>
<evidence type="ECO:0000256" key="1">
    <source>
        <dbReference type="SAM" id="MobiDB-lite"/>
    </source>
</evidence>
<accession>A0A8K0WR93</accession>
<dbReference type="AlphaFoldDB" id="A0A8K0WR93"/>
<keyword evidence="4" id="KW-1185">Reference proteome</keyword>
<feature type="compositionally biased region" description="Pro residues" evidence="1">
    <location>
        <begin position="150"/>
        <end position="161"/>
    </location>
</feature>
<reference evidence="3" key="1">
    <citation type="journal article" date="2021" name="Nat. Commun.">
        <title>Genetic determinants of endophytism in the Arabidopsis root mycobiome.</title>
        <authorList>
            <person name="Mesny F."/>
            <person name="Miyauchi S."/>
            <person name="Thiergart T."/>
            <person name="Pickel B."/>
            <person name="Atanasova L."/>
            <person name="Karlsson M."/>
            <person name="Huettel B."/>
            <person name="Barry K.W."/>
            <person name="Haridas S."/>
            <person name="Chen C."/>
            <person name="Bauer D."/>
            <person name="Andreopoulos W."/>
            <person name="Pangilinan J."/>
            <person name="LaButti K."/>
            <person name="Riley R."/>
            <person name="Lipzen A."/>
            <person name="Clum A."/>
            <person name="Drula E."/>
            <person name="Henrissat B."/>
            <person name="Kohler A."/>
            <person name="Grigoriev I.V."/>
            <person name="Martin F.M."/>
            <person name="Hacquard S."/>
        </authorList>
    </citation>
    <scope>NUCLEOTIDE SEQUENCE</scope>
    <source>
        <strain evidence="3">MPI-CAGE-CH-0235</strain>
    </source>
</reference>
<protein>
    <recommendedName>
        <fullName evidence="2">LITAF domain-containing protein</fullName>
    </recommendedName>
</protein>
<dbReference type="PROSITE" id="PS51837">
    <property type="entry name" value="LITAF"/>
    <property type="match status" value="1"/>
</dbReference>
<gene>
    <name evidence="3" type="ORF">B0I35DRAFT_408506</name>
</gene>
<feature type="compositionally biased region" description="Polar residues" evidence="1">
    <location>
        <begin position="24"/>
        <end position="33"/>
    </location>
</feature>
<evidence type="ECO:0000313" key="3">
    <source>
        <dbReference type="EMBL" id="KAH7319729.1"/>
    </source>
</evidence>
<evidence type="ECO:0000259" key="2">
    <source>
        <dbReference type="PROSITE" id="PS51837"/>
    </source>
</evidence>
<feature type="region of interest" description="Disordered" evidence="1">
    <location>
        <begin position="125"/>
        <end position="161"/>
    </location>
</feature>
<dbReference type="Pfam" id="PF10601">
    <property type="entry name" value="zf-LITAF-like"/>
    <property type="match status" value="1"/>
</dbReference>
<dbReference type="OrthoDB" id="5599753at2759"/>
<dbReference type="InterPro" id="IPR006629">
    <property type="entry name" value="LITAF"/>
</dbReference>
<name>A0A8K0WR93_9HYPO</name>
<feature type="region of interest" description="Disordered" evidence="1">
    <location>
        <begin position="1"/>
        <end position="101"/>
    </location>
</feature>
<dbReference type="Proteomes" id="UP000813444">
    <property type="component" value="Unassembled WGS sequence"/>
</dbReference>
<dbReference type="SMART" id="SM00714">
    <property type="entry name" value="LITAF"/>
    <property type="match status" value="1"/>
</dbReference>
<comment type="caution">
    <text evidence="3">The sequence shown here is derived from an EMBL/GenBank/DDBJ whole genome shotgun (WGS) entry which is preliminary data.</text>
</comment>
<sequence length="309" mass="34240">MDASTATRKASTSSRATAHHEMPASNSMTTLTLNLPAALDFPPSISPPPEEKIAYDPSIRHLQSRDRQASFGDIRSMDRKPLPSQPLERSASASPLYKRELRKESSLPEAILDGSLPEVVTPDMQAGMSRHDKHQREQSTGTYKSSQPVKSPPVQPTLPITPPPKAYPQPFSPHNEGMAMDAADFDTVTPLQLLGDQPDMIDCPFCLRRTETKVIKKSSQMTHIWATGLCLTTILGVCIPYKYDWCVDIEQHCSNCNRRVARKLHGEDQIEIFGTPLHLRQPSRYPAAEKGPEDEQGPEPPSKSMTPPV</sequence>
<organism evidence="3 4">
    <name type="scientific">Stachybotrys elegans</name>
    <dbReference type="NCBI Taxonomy" id="80388"/>
    <lineage>
        <taxon>Eukaryota</taxon>
        <taxon>Fungi</taxon>
        <taxon>Dikarya</taxon>
        <taxon>Ascomycota</taxon>
        <taxon>Pezizomycotina</taxon>
        <taxon>Sordariomycetes</taxon>
        <taxon>Hypocreomycetidae</taxon>
        <taxon>Hypocreales</taxon>
        <taxon>Stachybotryaceae</taxon>
        <taxon>Stachybotrys</taxon>
    </lineage>
</organism>